<dbReference type="PANTHER" id="PTHR23070">
    <property type="entry name" value="BCS1 AAA-TYPE ATPASE"/>
    <property type="match status" value="1"/>
</dbReference>
<dbReference type="Pfam" id="PF25568">
    <property type="entry name" value="AAA_lid_At3g28540"/>
    <property type="match status" value="1"/>
</dbReference>
<evidence type="ECO:0000256" key="6">
    <source>
        <dbReference type="ARBA" id="ARBA00049360"/>
    </source>
</evidence>
<dbReference type="InterPro" id="IPR003960">
    <property type="entry name" value="ATPase_AAA_CS"/>
</dbReference>
<comment type="catalytic activity">
    <reaction evidence="6">
        <text>ATP + H2O = ADP + phosphate + H(+)</text>
        <dbReference type="Rhea" id="RHEA:13065"/>
        <dbReference type="ChEBI" id="CHEBI:15377"/>
        <dbReference type="ChEBI" id="CHEBI:15378"/>
        <dbReference type="ChEBI" id="CHEBI:30616"/>
        <dbReference type="ChEBI" id="CHEBI:43474"/>
        <dbReference type="ChEBI" id="CHEBI:456216"/>
    </reaction>
</comment>
<reference evidence="10 11" key="1">
    <citation type="submission" date="2022-03" db="EMBL/GenBank/DDBJ databases">
        <authorList>
            <person name="Macdonald S."/>
            <person name="Ahmed S."/>
            <person name="Newling K."/>
        </authorList>
    </citation>
    <scope>NUCLEOTIDE SEQUENCE [LARGE SCALE GENOMIC DNA]</scope>
</reference>
<evidence type="ECO:0000256" key="4">
    <source>
        <dbReference type="ARBA" id="ARBA00022840"/>
    </source>
</evidence>
<keyword evidence="4 7" id="KW-0067">ATP-binding</keyword>
<dbReference type="GO" id="GO:0006950">
    <property type="term" value="P:response to stress"/>
    <property type="evidence" value="ECO:0007669"/>
    <property type="project" value="UniProtKB-ARBA"/>
</dbReference>
<comment type="similarity">
    <text evidence="2">Belongs to the AAA ATPase family. BCS1 subfamily.</text>
</comment>
<evidence type="ECO:0000313" key="11">
    <source>
        <dbReference type="Proteomes" id="UP001642260"/>
    </source>
</evidence>
<dbReference type="InterPro" id="IPR027417">
    <property type="entry name" value="P-loop_NTPase"/>
</dbReference>
<keyword evidence="5" id="KW-0460">Magnesium</keyword>
<gene>
    <name evidence="10" type="ORF">ERUC_LOCUS41270</name>
</gene>
<comment type="caution">
    <text evidence="10">The sequence shown here is derived from an EMBL/GenBank/DDBJ whole genome shotgun (WGS) entry which is preliminary data.</text>
</comment>
<evidence type="ECO:0000256" key="8">
    <source>
        <dbReference type="SAM" id="MobiDB-lite"/>
    </source>
</evidence>
<evidence type="ECO:0000256" key="2">
    <source>
        <dbReference type="ARBA" id="ARBA00007448"/>
    </source>
</evidence>
<dbReference type="EMBL" id="CAKOAT010817375">
    <property type="protein sequence ID" value="CAH8388787.1"/>
    <property type="molecule type" value="Genomic_DNA"/>
</dbReference>
<comment type="cofactor">
    <cofactor evidence="1">
        <name>Mg(2+)</name>
        <dbReference type="ChEBI" id="CHEBI:18420"/>
    </cofactor>
</comment>
<dbReference type="PROSITE" id="PS00674">
    <property type="entry name" value="AAA"/>
    <property type="match status" value="1"/>
</dbReference>
<name>A0ABC8LY26_ERUVS</name>
<dbReference type="Gene3D" id="6.10.280.40">
    <property type="match status" value="1"/>
</dbReference>
<evidence type="ECO:0000256" key="7">
    <source>
        <dbReference type="RuleBase" id="RU003651"/>
    </source>
</evidence>
<organism evidence="10 11">
    <name type="scientific">Eruca vesicaria subsp. sativa</name>
    <name type="common">Garden rocket</name>
    <name type="synonym">Eruca sativa</name>
    <dbReference type="NCBI Taxonomy" id="29727"/>
    <lineage>
        <taxon>Eukaryota</taxon>
        <taxon>Viridiplantae</taxon>
        <taxon>Streptophyta</taxon>
        <taxon>Embryophyta</taxon>
        <taxon>Tracheophyta</taxon>
        <taxon>Spermatophyta</taxon>
        <taxon>Magnoliopsida</taxon>
        <taxon>eudicotyledons</taxon>
        <taxon>Gunneridae</taxon>
        <taxon>Pentapetalae</taxon>
        <taxon>rosids</taxon>
        <taxon>malvids</taxon>
        <taxon>Brassicales</taxon>
        <taxon>Brassicaceae</taxon>
        <taxon>Brassiceae</taxon>
        <taxon>Eruca</taxon>
    </lineage>
</organism>
<feature type="region of interest" description="Disordered" evidence="8">
    <location>
        <begin position="366"/>
        <end position="403"/>
    </location>
</feature>
<dbReference type="InterPro" id="IPR003959">
    <property type="entry name" value="ATPase_AAA_core"/>
</dbReference>
<dbReference type="SMART" id="SM00382">
    <property type="entry name" value="AAA"/>
    <property type="match status" value="1"/>
</dbReference>
<dbReference type="InterPro" id="IPR025753">
    <property type="entry name" value="AAA_N_dom"/>
</dbReference>
<dbReference type="Pfam" id="PF14363">
    <property type="entry name" value="AAA_assoc"/>
    <property type="match status" value="1"/>
</dbReference>
<dbReference type="GO" id="GO:0005524">
    <property type="term" value="F:ATP binding"/>
    <property type="evidence" value="ECO:0007669"/>
    <property type="project" value="UniProtKB-KW"/>
</dbReference>
<keyword evidence="7" id="KW-0547">Nucleotide-binding</keyword>
<evidence type="ECO:0000256" key="5">
    <source>
        <dbReference type="ARBA" id="ARBA00022842"/>
    </source>
</evidence>
<protein>
    <recommendedName>
        <fullName evidence="9">AAA+ ATPase domain-containing protein</fullName>
    </recommendedName>
</protein>
<keyword evidence="11" id="KW-1185">Reference proteome</keyword>
<keyword evidence="3" id="KW-0378">Hydrolase</keyword>
<dbReference type="SUPFAM" id="SSF52540">
    <property type="entry name" value="P-loop containing nucleoside triphosphate hydrolases"/>
    <property type="match status" value="1"/>
</dbReference>
<dbReference type="InterPro" id="IPR050747">
    <property type="entry name" value="Mitochondrial_chaperone_BCS1"/>
</dbReference>
<proteinExistence type="inferred from homology"/>
<sequence length="542" mass="62349">MNNPSTDWKMQMKNENNAVMSQTKVRKDEKLLLQKKESKRNLIEILMGSIVKPMIGDNLTTIGSNIAGLFFIMETLRRYFPRQLKNTIQELLVNAIQRIPFFKKCSDKTLAFFSPYAQIGFREIEEYKYNYAYSAIKTYLGAQVNSQVKNLKGSQMRGRKSLDFKRDDDKVEDEFEGVKILWEVLKSTDGVKMCRLTFHRSNWEIVTGSYLTYVVEEGKSIEEKKKKVKLFMNNPSPNWKMQTMNLWSSIDFEHPATFDTMAMDPKKKDEIISDLLGFSNGEEYYKKIGKAWKRGYLLHGPPGTGKSTMIAAMANLMSYSIYDLELTSIGNNWELKKLLLATSSKSIIVIEDIDCSLDLTGEREVKEEESSAEIKKEKKKKEDESSAEKNKEKKKKEDESSAEKKKNAVTLSGLLNFIDGLWSACGQERILVFTTNHLGKLDQALIRRGRMDMHIELSYCRFEAFKILAKNYLNLDSHVLFRKIESLLEETNITPADVAENLMVKDGECDVDGSLKRLILVLEEMKLNQNSNEQQKDVVNQV</sequence>
<evidence type="ECO:0000313" key="10">
    <source>
        <dbReference type="EMBL" id="CAH8388787.1"/>
    </source>
</evidence>
<dbReference type="GO" id="GO:0016787">
    <property type="term" value="F:hydrolase activity"/>
    <property type="evidence" value="ECO:0007669"/>
    <property type="project" value="UniProtKB-KW"/>
</dbReference>
<evidence type="ECO:0000259" key="9">
    <source>
        <dbReference type="SMART" id="SM00382"/>
    </source>
</evidence>
<dbReference type="InterPro" id="IPR058017">
    <property type="entry name" value="At3g28540-like_C"/>
</dbReference>
<dbReference type="Proteomes" id="UP001642260">
    <property type="component" value="Unassembled WGS sequence"/>
</dbReference>
<dbReference type="AlphaFoldDB" id="A0ABC8LY26"/>
<dbReference type="Pfam" id="PF00004">
    <property type="entry name" value="AAA"/>
    <property type="match status" value="2"/>
</dbReference>
<accession>A0ABC8LY26</accession>
<dbReference type="InterPro" id="IPR003593">
    <property type="entry name" value="AAA+_ATPase"/>
</dbReference>
<dbReference type="Gene3D" id="3.40.50.300">
    <property type="entry name" value="P-loop containing nucleotide triphosphate hydrolases"/>
    <property type="match status" value="1"/>
</dbReference>
<feature type="domain" description="AAA+ ATPase" evidence="9">
    <location>
        <begin position="292"/>
        <end position="461"/>
    </location>
</feature>
<evidence type="ECO:0000256" key="1">
    <source>
        <dbReference type="ARBA" id="ARBA00001946"/>
    </source>
</evidence>
<evidence type="ECO:0000256" key="3">
    <source>
        <dbReference type="ARBA" id="ARBA00022801"/>
    </source>
</evidence>